<evidence type="ECO:0000313" key="3">
    <source>
        <dbReference type="Proteomes" id="UP001528912"/>
    </source>
</evidence>
<dbReference type="InterPro" id="IPR037523">
    <property type="entry name" value="VOC_core"/>
</dbReference>
<dbReference type="Proteomes" id="UP001528912">
    <property type="component" value="Unassembled WGS sequence"/>
</dbReference>
<dbReference type="Pfam" id="PF00903">
    <property type="entry name" value="Glyoxalase"/>
    <property type="match status" value="1"/>
</dbReference>
<dbReference type="PANTHER" id="PTHR34109">
    <property type="entry name" value="BNAUNNG04460D PROTEIN-RELATED"/>
    <property type="match status" value="1"/>
</dbReference>
<organism evidence="2 3">
    <name type="scientific">Luteipulveratus flavus</name>
    <dbReference type="NCBI Taxonomy" id="3031728"/>
    <lineage>
        <taxon>Bacteria</taxon>
        <taxon>Bacillati</taxon>
        <taxon>Actinomycetota</taxon>
        <taxon>Actinomycetes</taxon>
        <taxon>Micrococcales</taxon>
        <taxon>Dermacoccaceae</taxon>
        <taxon>Luteipulveratus</taxon>
    </lineage>
</organism>
<gene>
    <name evidence="2" type="ORF">P4R38_05750</name>
</gene>
<dbReference type="Gene3D" id="3.30.720.110">
    <property type="match status" value="1"/>
</dbReference>
<dbReference type="SUPFAM" id="SSF54593">
    <property type="entry name" value="Glyoxalase/Bleomycin resistance protein/Dihydroxybiphenyl dioxygenase"/>
    <property type="match status" value="1"/>
</dbReference>
<accession>A0ABT6C477</accession>
<proteinExistence type="predicted"/>
<dbReference type="InterPro" id="IPR029068">
    <property type="entry name" value="Glyas_Bleomycin-R_OHBP_Dase"/>
</dbReference>
<feature type="domain" description="VOC" evidence="1">
    <location>
        <begin position="14"/>
        <end position="139"/>
    </location>
</feature>
<reference evidence="2 3" key="1">
    <citation type="submission" date="2023-03" db="EMBL/GenBank/DDBJ databases">
        <title>YIM 133296 draft genome.</title>
        <authorList>
            <person name="Xiong L."/>
        </authorList>
    </citation>
    <scope>NUCLEOTIDE SEQUENCE [LARGE SCALE GENOMIC DNA]</scope>
    <source>
        <strain evidence="2 3">YIM 133296</strain>
    </source>
</reference>
<comment type="caution">
    <text evidence="2">The sequence shown here is derived from an EMBL/GenBank/DDBJ whole genome shotgun (WGS) entry which is preliminary data.</text>
</comment>
<dbReference type="RefSeq" id="WP_277191407.1">
    <property type="nucleotide sequence ID" value="NZ_JAROAV010000021.1"/>
</dbReference>
<evidence type="ECO:0000259" key="1">
    <source>
        <dbReference type="PROSITE" id="PS51819"/>
    </source>
</evidence>
<dbReference type="InterPro" id="IPR004360">
    <property type="entry name" value="Glyas_Fos-R_dOase_dom"/>
</dbReference>
<name>A0ABT6C477_9MICO</name>
<dbReference type="CDD" id="cd07246">
    <property type="entry name" value="VOC_like"/>
    <property type="match status" value="1"/>
</dbReference>
<dbReference type="PROSITE" id="PS51819">
    <property type="entry name" value="VOC"/>
    <property type="match status" value="1"/>
</dbReference>
<keyword evidence="3" id="KW-1185">Reference proteome</keyword>
<dbReference type="Gene3D" id="3.30.720.120">
    <property type="match status" value="1"/>
</dbReference>
<dbReference type="PANTHER" id="PTHR34109:SF1">
    <property type="entry name" value="VOC DOMAIN-CONTAINING PROTEIN"/>
    <property type="match status" value="1"/>
</dbReference>
<dbReference type="EMBL" id="JAROAV010000021">
    <property type="protein sequence ID" value="MDF8263744.1"/>
    <property type="molecule type" value="Genomic_DNA"/>
</dbReference>
<protein>
    <submittedName>
        <fullName evidence="2">VOC family protein</fullName>
    </submittedName>
</protein>
<sequence>MTQTSPSTTYRPAGYTSLTPFLCVDGAARAIDFYTDVFGARLVSRTDGPDGTVAHAELELEQGRLQLSDPAEAYGIAAPTSGAAATHSIAIYVPDCDATTTAAEKAGGTVREAPSTFVTGDRFASVLDPFGVRWSIMTRVEDVSDEEAERRVKEWVSQQDG</sequence>
<evidence type="ECO:0000313" key="2">
    <source>
        <dbReference type="EMBL" id="MDF8263744.1"/>
    </source>
</evidence>